<reference evidence="3" key="1">
    <citation type="submission" date="2023-07" db="EMBL/GenBank/DDBJ databases">
        <title>30 novel species of actinomycetes from the DSMZ collection.</title>
        <authorList>
            <person name="Nouioui I."/>
        </authorList>
    </citation>
    <scope>NUCLEOTIDE SEQUENCE [LARGE SCALE GENOMIC DNA]</scope>
    <source>
        <strain evidence="3">DSM 42041</strain>
    </source>
</reference>
<keyword evidence="1" id="KW-1133">Transmembrane helix</keyword>
<evidence type="ECO:0008006" key="4">
    <source>
        <dbReference type="Google" id="ProtNLM"/>
    </source>
</evidence>
<evidence type="ECO:0000313" key="3">
    <source>
        <dbReference type="Proteomes" id="UP001183414"/>
    </source>
</evidence>
<comment type="caution">
    <text evidence="2">The sequence shown here is derived from an EMBL/GenBank/DDBJ whole genome shotgun (WGS) entry which is preliminary data.</text>
</comment>
<feature type="transmembrane region" description="Helical" evidence="1">
    <location>
        <begin position="29"/>
        <end position="48"/>
    </location>
</feature>
<proteinExistence type="predicted"/>
<evidence type="ECO:0000313" key="2">
    <source>
        <dbReference type="EMBL" id="MDT0381004.1"/>
    </source>
</evidence>
<sequence>MRAIREWVRKTTPHLRGRAADRGVTSIEYAGIVILVAGIILLITQLNLGTQIAAGIRGAVSGIL</sequence>
<keyword evidence="1" id="KW-0472">Membrane</keyword>
<name>A0ABU2NW91_9ACTN</name>
<evidence type="ECO:0000256" key="1">
    <source>
        <dbReference type="SAM" id="Phobius"/>
    </source>
</evidence>
<dbReference type="EMBL" id="JAVREQ010000018">
    <property type="protein sequence ID" value="MDT0381004.1"/>
    <property type="molecule type" value="Genomic_DNA"/>
</dbReference>
<protein>
    <recommendedName>
        <fullName evidence="4">Flp family type IVb pilin</fullName>
    </recommendedName>
</protein>
<dbReference type="RefSeq" id="WP_037790439.1">
    <property type="nucleotide sequence ID" value="NZ_JAVREQ010000018.1"/>
</dbReference>
<organism evidence="2 3">
    <name type="scientific">Streptomyces hazeniae</name>
    <dbReference type="NCBI Taxonomy" id="3075538"/>
    <lineage>
        <taxon>Bacteria</taxon>
        <taxon>Bacillati</taxon>
        <taxon>Actinomycetota</taxon>
        <taxon>Actinomycetes</taxon>
        <taxon>Kitasatosporales</taxon>
        <taxon>Streptomycetaceae</taxon>
        <taxon>Streptomyces</taxon>
    </lineage>
</organism>
<gene>
    <name evidence="2" type="ORF">RM572_19805</name>
</gene>
<dbReference type="Proteomes" id="UP001183414">
    <property type="component" value="Unassembled WGS sequence"/>
</dbReference>
<keyword evidence="3" id="KW-1185">Reference proteome</keyword>
<keyword evidence="1" id="KW-0812">Transmembrane</keyword>
<accession>A0ABU2NW91</accession>